<dbReference type="GO" id="GO:0016757">
    <property type="term" value="F:glycosyltransferase activity"/>
    <property type="evidence" value="ECO:0007669"/>
    <property type="project" value="UniProtKB-KW"/>
</dbReference>
<gene>
    <name evidence="3" type="ORF">H6P80_10415</name>
</gene>
<keyword evidence="2 3" id="KW-0808">Transferase</keyword>
<name>A0A842HVH5_9SPHN</name>
<keyword evidence="4" id="KW-1185">Reference proteome</keyword>
<reference evidence="3 4" key="1">
    <citation type="submission" date="2020-08" db="EMBL/GenBank/DDBJ databases">
        <title>Draft genome sequence of Parasphingopyxis sp. GrpM-11.</title>
        <authorList>
            <person name="Oh J."/>
            <person name="Roh D.-H."/>
        </authorList>
    </citation>
    <scope>NUCLEOTIDE SEQUENCE [LARGE SCALE GENOMIC DNA]</scope>
    <source>
        <strain evidence="3 4">GrpM-11</strain>
    </source>
</reference>
<evidence type="ECO:0000313" key="4">
    <source>
        <dbReference type="Proteomes" id="UP000564378"/>
    </source>
</evidence>
<dbReference type="RefSeq" id="WP_185801321.1">
    <property type="nucleotide sequence ID" value="NZ_JACJVJ010000002.1"/>
</dbReference>
<organism evidence="3 4">
    <name type="scientific">Parasphingopyxis marina</name>
    <dbReference type="NCBI Taxonomy" id="2761622"/>
    <lineage>
        <taxon>Bacteria</taxon>
        <taxon>Pseudomonadati</taxon>
        <taxon>Pseudomonadota</taxon>
        <taxon>Alphaproteobacteria</taxon>
        <taxon>Sphingomonadales</taxon>
        <taxon>Sphingomonadaceae</taxon>
        <taxon>Parasphingopyxis</taxon>
    </lineage>
</organism>
<proteinExistence type="predicted"/>
<dbReference type="Proteomes" id="UP000564378">
    <property type="component" value="Unassembled WGS sequence"/>
</dbReference>
<dbReference type="PANTHER" id="PTHR12526:SF510">
    <property type="entry name" value="D-INOSITOL 3-PHOSPHATE GLYCOSYLTRANSFERASE"/>
    <property type="match status" value="1"/>
</dbReference>
<dbReference type="Pfam" id="PF13692">
    <property type="entry name" value="Glyco_trans_1_4"/>
    <property type="match status" value="1"/>
</dbReference>
<evidence type="ECO:0000313" key="3">
    <source>
        <dbReference type="EMBL" id="MBC2778028.1"/>
    </source>
</evidence>
<comment type="caution">
    <text evidence="3">The sequence shown here is derived from an EMBL/GenBank/DDBJ whole genome shotgun (WGS) entry which is preliminary data.</text>
</comment>
<dbReference type="SUPFAM" id="SSF53756">
    <property type="entry name" value="UDP-Glycosyltransferase/glycogen phosphorylase"/>
    <property type="match status" value="1"/>
</dbReference>
<evidence type="ECO:0000256" key="1">
    <source>
        <dbReference type="ARBA" id="ARBA00022676"/>
    </source>
</evidence>
<dbReference type="Gene3D" id="3.40.50.2000">
    <property type="entry name" value="Glycogen Phosphorylase B"/>
    <property type="match status" value="2"/>
</dbReference>
<accession>A0A842HVH5</accession>
<protein>
    <submittedName>
        <fullName evidence="3">Glycosyltransferase</fullName>
    </submittedName>
</protein>
<keyword evidence="1" id="KW-0328">Glycosyltransferase</keyword>
<dbReference type="PANTHER" id="PTHR12526">
    <property type="entry name" value="GLYCOSYLTRANSFERASE"/>
    <property type="match status" value="1"/>
</dbReference>
<dbReference type="AlphaFoldDB" id="A0A842HVH5"/>
<evidence type="ECO:0000256" key="2">
    <source>
        <dbReference type="ARBA" id="ARBA00022679"/>
    </source>
</evidence>
<sequence>MSGWPLPPGGPLAAAIAATRQQAWPDAIDLWRDILRSGKHTHLAAGCIAEAALRTDRRGLADQMLGQFDAVPPHLLAMAEDPGSSEANSPFEFDSGWAGAVTAFRDGHPLGGLLPAETLVAHDSPDKAHSKLKSLFAPRADRVARDIERFLAARDMAVLRDYAEGLIERGSKPDALHWALLGLRKAGVAEEDPLFRRLTARFSAFPLPEDDRALADAHLLRGLGYPALARLSLLDALKVSHSARIRGRIRRRLARLAAERDRWLDDADILSRADFGGETPARDALLEWAGKGGAPAQEPLETAFAWLLEAGLASAQPYDAENRLLMVGNTLGCGGMERMLARAYRHFSASDAFETVDLALLDYADGAPSAFYAEEAGVSAADILLLGRDGPAAMPFALLPGSWKARAQKLHDHVAATRPRVIHAWNDLTGLLAAYAGLAAGCSKIIVHFHHAPGVPLSGRGEPIAAYPAVYRRLRERAEVETLFCAQASANGYARWWRVAQDERFCILYNGFDWAGADADKAQAKQQLGIASDAPVIGTVMRFAPVKQPLVWAEAAISLAAERSDAHFLMVGEGPLREAAAMRFADAGLSERLHMPGQVENVADYLAAMDLFWLSSATEGLPNVLIEAQFSGVPIAAFDVGGVGETFLPDETGALVSAGDSDALAAHSLALLEDEVWMDGASAKAVTQAEERFSATAFFGGLSAHYAG</sequence>
<dbReference type="EMBL" id="JACJVJ010000002">
    <property type="protein sequence ID" value="MBC2778028.1"/>
    <property type="molecule type" value="Genomic_DNA"/>
</dbReference>